<dbReference type="InterPro" id="IPR024128">
    <property type="entry name" value="T-cell_CD3_zeta"/>
</dbReference>
<name>A0A4U1FDB0_MONMO</name>
<keyword evidence="9" id="KW-0391">Immunity</keyword>
<evidence type="ECO:0000256" key="4">
    <source>
        <dbReference type="ARBA" id="ARBA00022475"/>
    </source>
</evidence>
<dbReference type="GO" id="GO:0002250">
    <property type="term" value="P:adaptive immune response"/>
    <property type="evidence" value="ECO:0007669"/>
    <property type="project" value="UniProtKB-KW"/>
</dbReference>
<feature type="region of interest" description="Disordered" evidence="16">
    <location>
        <begin position="277"/>
        <end position="297"/>
    </location>
</feature>
<dbReference type="PANTHER" id="PTHR10035:SF3">
    <property type="entry name" value="T-CELL SURFACE GLYCOPROTEIN CD3 ZETA CHAIN"/>
    <property type="match status" value="1"/>
</dbReference>
<feature type="transmembrane region" description="Helical" evidence="17">
    <location>
        <begin position="182"/>
        <end position="202"/>
    </location>
</feature>
<dbReference type="GO" id="GO:0042105">
    <property type="term" value="C:alpha-beta T cell receptor complex"/>
    <property type="evidence" value="ECO:0007669"/>
    <property type="project" value="TreeGrafter"/>
</dbReference>
<evidence type="ECO:0000313" key="19">
    <source>
        <dbReference type="Proteomes" id="UP000308365"/>
    </source>
</evidence>
<evidence type="ECO:0000256" key="2">
    <source>
        <dbReference type="ARBA" id="ARBA00007280"/>
    </source>
</evidence>
<evidence type="ECO:0000256" key="11">
    <source>
        <dbReference type="ARBA" id="ARBA00023130"/>
    </source>
</evidence>
<evidence type="ECO:0000256" key="13">
    <source>
        <dbReference type="ARBA" id="ARBA00023170"/>
    </source>
</evidence>
<evidence type="ECO:0000313" key="18">
    <source>
        <dbReference type="EMBL" id="TKC47655.1"/>
    </source>
</evidence>
<accession>A0A4U1FDB0</accession>
<dbReference type="Proteomes" id="UP000308365">
    <property type="component" value="Unassembled WGS sequence"/>
</dbReference>
<dbReference type="GO" id="GO:0004888">
    <property type="term" value="F:transmembrane signaling receptor activity"/>
    <property type="evidence" value="ECO:0007669"/>
    <property type="project" value="InterPro"/>
</dbReference>
<dbReference type="Pfam" id="PF02189">
    <property type="entry name" value="ITAM"/>
    <property type="match status" value="2"/>
</dbReference>
<organism evidence="18 19">
    <name type="scientific">Monodon monoceros</name>
    <name type="common">Narwhal</name>
    <name type="synonym">Ceratodon monodon</name>
    <dbReference type="NCBI Taxonomy" id="40151"/>
    <lineage>
        <taxon>Eukaryota</taxon>
        <taxon>Metazoa</taxon>
        <taxon>Chordata</taxon>
        <taxon>Craniata</taxon>
        <taxon>Vertebrata</taxon>
        <taxon>Euteleostomi</taxon>
        <taxon>Mammalia</taxon>
        <taxon>Eutheria</taxon>
        <taxon>Laurasiatheria</taxon>
        <taxon>Artiodactyla</taxon>
        <taxon>Whippomorpha</taxon>
        <taxon>Cetacea</taxon>
        <taxon>Odontoceti</taxon>
        <taxon>Monodontidae</taxon>
        <taxon>Monodon</taxon>
    </lineage>
</organism>
<evidence type="ECO:0000256" key="12">
    <source>
        <dbReference type="ARBA" id="ARBA00023136"/>
    </source>
</evidence>
<comment type="caution">
    <text evidence="18">The sequence shown here is derived from an EMBL/GenBank/DDBJ whole genome shotgun (WGS) entry which is preliminary data.</text>
</comment>
<keyword evidence="5" id="KW-0597">Phosphoprotein</keyword>
<dbReference type="PROSITE" id="PS51055">
    <property type="entry name" value="ITAM_1"/>
    <property type="match status" value="2"/>
</dbReference>
<dbReference type="SMART" id="SM00077">
    <property type="entry name" value="ITAM"/>
    <property type="match status" value="3"/>
</dbReference>
<feature type="transmembrane region" description="Helical" evidence="17">
    <location>
        <begin position="37"/>
        <end position="60"/>
    </location>
</feature>
<feature type="compositionally biased region" description="Polar residues" evidence="16">
    <location>
        <begin position="148"/>
        <end position="163"/>
    </location>
</feature>
<evidence type="ECO:0000256" key="1">
    <source>
        <dbReference type="ARBA" id="ARBA00004251"/>
    </source>
</evidence>
<evidence type="ECO:0000256" key="17">
    <source>
        <dbReference type="SAM" id="Phobius"/>
    </source>
</evidence>
<keyword evidence="4" id="KW-1003">Cell membrane</keyword>
<evidence type="ECO:0000256" key="3">
    <source>
        <dbReference type="ARBA" id="ARBA00020448"/>
    </source>
</evidence>
<dbReference type="PANTHER" id="PTHR10035">
    <property type="entry name" value="T-CELL SURFACE GLYCOPROTEIN CD3 ZETA CHAIN"/>
    <property type="match status" value="1"/>
</dbReference>
<evidence type="ECO:0000256" key="6">
    <source>
        <dbReference type="ARBA" id="ARBA00022692"/>
    </source>
</evidence>
<dbReference type="Pfam" id="PF11628">
    <property type="entry name" value="TCR_zetazeta"/>
    <property type="match status" value="1"/>
</dbReference>
<evidence type="ECO:0000256" key="7">
    <source>
        <dbReference type="ARBA" id="ARBA00022729"/>
    </source>
</evidence>
<keyword evidence="11" id="KW-1064">Adaptive immunity</keyword>
<feature type="non-terminal residue" evidence="18">
    <location>
        <position position="1"/>
    </location>
</feature>
<proteinExistence type="inferred from homology"/>
<comment type="function">
    <text evidence="15">Part of the TCR-CD3 complex present on T-lymphocyte cell surface that plays an essential role in adaptive immune response. When antigen presenting cells (APCs) activate T-cell receptor (TCR), TCR-mediated signals are transmitted across the cell membrane by the CD3 chains CD3D, CD3E, CD3G and CD3Z. All CD3 chains contain immunoreceptor tyrosine-based activation motifs (ITAMs) in their cytoplasmic domain. Upon TCR engagement, these motifs become phosphorylated by Src family protein tyrosine kinases LCK and FYN, resulting in the activation of downstream signaling pathways. CD3Z ITAMs phosphorylation creates multiple docking sites for the protein kinase ZAP70 leading to ZAP70 phosphorylation and its conversion into a catalytically active enzyme. Plays an important role in intrathymic T-cell differentiation. Additionally, participates in the activity-dependent synapse formation of retinal ganglion cells (RGCs) in both the retina and dorsal lateral geniculate nucleus (dLGN).</text>
</comment>
<keyword evidence="10 17" id="KW-1133">Transmembrane helix</keyword>
<dbReference type="EMBL" id="RWIC01000200">
    <property type="protein sequence ID" value="TKC47655.1"/>
    <property type="molecule type" value="Genomic_DNA"/>
</dbReference>
<protein>
    <recommendedName>
        <fullName evidence="3">T-cell surface glycoprotein CD3 zeta chain</fullName>
    </recommendedName>
    <alternativeName>
        <fullName evidence="14">T-cell receptor T3 zeta chain</fullName>
    </alternativeName>
</protein>
<evidence type="ECO:0000256" key="10">
    <source>
        <dbReference type="ARBA" id="ARBA00022989"/>
    </source>
</evidence>
<keyword evidence="8" id="KW-0677">Repeat</keyword>
<keyword evidence="12 17" id="KW-0472">Membrane</keyword>
<keyword evidence="7" id="KW-0732">Signal</keyword>
<keyword evidence="6 17" id="KW-0812">Transmembrane</keyword>
<dbReference type="InterPro" id="IPR003110">
    <property type="entry name" value="Phos_immunorcpt_sig_ITAM"/>
</dbReference>
<feature type="region of interest" description="Disordered" evidence="16">
    <location>
        <begin position="124"/>
        <end position="163"/>
    </location>
</feature>
<comment type="similarity">
    <text evidence="2">Belongs to the CD3Z/FCER1G family.</text>
</comment>
<evidence type="ECO:0000256" key="14">
    <source>
        <dbReference type="ARBA" id="ARBA00030941"/>
    </source>
</evidence>
<evidence type="ECO:0000256" key="15">
    <source>
        <dbReference type="ARBA" id="ARBA00045360"/>
    </source>
</evidence>
<evidence type="ECO:0000256" key="9">
    <source>
        <dbReference type="ARBA" id="ARBA00022859"/>
    </source>
</evidence>
<keyword evidence="13" id="KW-0675">Receptor</keyword>
<evidence type="ECO:0000256" key="8">
    <source>
        <dbReference type="ARBA" id="ARBA00022737"/>
    </source>
</evidence>
<dbReference type="InterPro" id="IPR021663">
    <property type="entry name" value="CD3_zeta/IgE_Fc_rcpt_gamma"/>
</dbReference>
<reference evidence="19" key="1">
    <citation type="journal article" date="2019" name="IScience">
        <title>Narwhal Genome Reveals Long-Term Low Genetic Diversity despite Current Large Abundance Size.</title>
        <authorList>
            <person name="Westbury M.V."/>
            <person name="Petersen B."/>
            <person name="Garde E."/>
            <person name="Heide-Jorgensen M.P."/>
            <person name="Lorenzen E.D."/>
        </authorList>
    </citation>
    <scope>NUCLEOTIDE SEQUENCE [LARGE SCALE GENOMIC DNA]</scope>
</reference>
<gene>
    <name evidence="18" type="ORF">EI555_006940</name>
</gene>
<comment type="subcellular location">
    <subcellularLocation>
        <location evidence="1">Cell membrane</location>
        <topology evidence="1">Single-pass type I membrane protein</topology>
    </subcellularLocation>
</comment>
<dbReference type="GO" id="GO:0050852">
    <property type="term" value="P:T cell receptor signaling pathway"/>
    <property type="evidence" value="ECO:0007669"/>
    <property type="project" value="TreeGrafter"/>
</dbReference>
<evidence type="ECO:0000256" key="16">
    <source>
        <dbReference type="SAM" id="MobiDB-lite"/>
    </source>
</evidence>
<sequence>LIMLSAHFTSAYLMDDSVMTGGLGNTWNPGSRFSQALAIWSGPKFVVGIAVSMLAGSLLAMSKHKLQAGSPFVPSVLISDPLREVPEYAGPALLKLQPAFSPGDIRVVLCPGVTGITSKSPVSAWPPGAAMGGRPGPGRDCGRGTAASLDTRQGRSETPTTPRFTPELLHTYLSFGLLDPKLCYLLDGILFIYGVIVTALFLRAKLSRRADVPAYQQGQNQVYNELNLGRREEYDVLDRRGGLDPEMGGKPRKKNPHEVVYNELRKDKMAEAYSEIGMKGENQRRRGKGHDGLYQGLSTATKDTYAALRMQDLPPR</sequence>
<evidence type="ECO:0000256" key="5">
    <source>
        <dbReference type="ARBA" id="ARBA00022553"/>
    </source>
</evidence>
<dbReference type="AlphaFoldDB" id="A0A4U1FDB0"/>